<dbReference type="Proteomes" id="UP000316092">
    <property type="component" value="Unassembled WGS sequence"/>
</dbReference>
<dbReference type="RefSeq" id="WP_143722333.1">
    <property type="nucleotide sequence ID" value="NZ_VKDB01000076.1"/>
</dbReference>
<dbReference type="OrthoDB" id="71522at2"/>
<feature type="region of interest" description="Disordered" evidence="1">
    <location>
        <begin position="63"/>
        <end position="86"/>
    </location>
</feature>
<feature type="compositionally biased region" description="Polar residues" evidence="1">
    <location>
        <begin position="68"/>
        <end position="77"/>
    </location>
</feature>
<accession>A0A553UEA1</accession>
<gene>
    <name evidence="2" type="ORF">FNU79_18890</name>
</gene>
<proteinExistence type="predicted"/>
<comment type="caution">
    <text evidence="2">The sequence shown here is derived from an EMBL/GenBank/DDBJ whole genome shotgun (WGS) entry which is preliminary data.</text>
</comment>
<dbReference type="AlphaFoldDB" id="A0A553UEA1"/>
<protein>
    <submittedName>
        <fullName evidence="2">M-like protein</fullName>
    </submittedName>
</protein>
<keyword evidence="3" id="KW-1185">Reference proteome</keyword>
<evidence type="ECO:0000313" key="2">
    <source>
        <dbReference type="EMBL" id="TSA78547.1"/>
    </source>
</evidence>
<feature type="region of interest" description="Disordered" evidence="1">
    <location>
        <begin position="1"/>
        <end position="22"/>
    </location>
</feature>
<name>A0A553UEA1_9DEIO</name>
<dbReference type="EMBL" id="VKDB01000076">
    <property type="protein sequence ID" value="TSA78547.1"/>
    <property type="molecule type" value="Genomic_DNA"/>
</dbReference>
<evidence type="ECO:0000256" key="1">
    <source>
        <dbReference type="SAM" id="MobiDB-lite"/>
    </source>
</evidence>
<feature type="compositionally biased region" description="Basic and acidic residues" evidence="1">
    <location>
        <begin position="1"/>
        <end position="10"/>
    </location>
</feature>
<evidence type="ECO:0000313" key="3">
    <source>
        <dbReference type="Proteomes" id="UP000316092"/>
    </source>
</evidence>
<sequence length="86" mass="9221">MTQDETRHDPATTADANQEPTNVELQFMGRVDARAELAARVEAESSEAGAYKERGMDKHDVALKGTMDASNPPSTNMGDADGELTP</sequence>
<organism evidence="2 3">
    <name type="scientific">Deinococcus detaillensis</name>
    <dbReference type="NCBI Taxonomy" id="2592048"/>
    <lineage>
        <taxon>Bacteria</taxon>
        <taxon>Thermotogati</taxon>
        <taxon>Deinococcota</taxon>
        <taxon>Deinococci</taxon>
        <taxon>Deinococcales</taxon>
        <taxon>Deinococcaceae</taxon>
        <taxon>Deinococcus</taxon>
    </lineage>
</organism>
<reference evidence="2 3" key="1">
    <citation type="submission" date="2019-07" db="EMBL/GenBank/DDBJ databases">
        <title>Deinococcus detaillus sp. nov., isolated from humus soil in Antarctica.</title>
        <authorList>
            <person name="Zhang K."/>
        </authorList>
    </citation>
    <scope>NUCLEOTIDE SEQUENCE [LARGE SCALE GENOMIC DNA]</scope>
    <source>
        <strain evidence="2 3">H1</strain>
    </source>
</reference>